<dbReference type="AlphaFoldDB" id="A0AAW0MSU7"/>
<sequence length="106" mass="12054">MSGTTRTLPRAGRPSKLSDRGRGALVREVTKNLMVTLGSNRTDSDFVPPRNATGFHGNSTYTCLDGRVRSVFRRRRREESVFWGCGWKPKPAYVDQMRFRCVMVSL</sequence>
<reference evidence="3" key="1">
    <citation type="submission" date="2024-04" db="EMBL/GenBank/DDBJ databases">
        <title>Salinicola lusitanus LLJ914,a marine bacterium isolated from the Okinawa Trough.</title>
        <authorList>
            <person name="Li J."/>
        </authorList>
    </citation>
    <scope>NUCLEOTIDE SEQUENCE [LARGE SCALE GENOMIC DNA]</scope>
</reference>
<dbReference type="Proteomes" id="UP001460270">
    <property type="component" value="Unassembled WGS sequence"/>
</dbReference>
<dbReference type="EMBL" id="JBBPFD010000021">
    <property type="protein sequence ID" value="KAK7882276.1"/>
    <property type="molecule type" value="Genomic_DNA"/>
</dbReference>
<evidence type="ECO:0000256" key="1">
    <source>
        <dbReference type="SAM" id="MobiDB-lite"/>
    </source>
</evidence>
<comment type="caution">
    <text evidence="2">The sequence shown here is derived from an EMBL/GenBank/DDBJ whole genome shotgun (WGS) entry which is preliminary data.</text>
</comment>
<feature type="region of interest" description="Disordered" evidence="1">
    <location>
        <begin position="1"/>
        <end position="22"/>
    </location>
</feature>
<organism evidence="2 3">
    <name type="scientific">Mugilogobius chulae</name>
    <name type="common">yellowstripe goby</name>
    <dbReference type="NCBI Taxonomy" id="88201"/>
    <lineage>
        <taxon>Eukaryota</taxon>
        <taxon>Metazoa</taxon>
        <taxon>Chordata</taxon>
        <taxon>Craniata</taxon>
        <taxon>Vertebrata</taxon>
        <taxon>Euteleostomi</taxon>
        <taxon>Actinopterygii</taxon>
        <taxon>Neopterygii</taxon>
        <taxon>Teleostei</taxon>
        <taxon>Neoteleostei</taxon>
        <taxon>Acanthomorphata</taxon>
        <taxon>Gobiaria</taxon>
        <taxon>Gobiiformes</taxon>
        <taxon>Gobioidei</taxon>
        <taxon>Gobiidae</taxon>
        <taxon>Gobionellinae</taxon>
        <taxon>Mugilogobius</taxon>
    </lineage>
</organism>
<evidence type="ECO:0000313" key="3">
    <source>
        <dbReference type="Proteomes" id="UP001460270"/>
    </source>
</evidence>
<gene>
    <name evidence="2" type="ORF">WMY93_028450</name>
</gene>
<protein>
    <submittedName>
        <fullName evidence="2">Uncharacterized protein</fullName>
    </submittedName>
</protein>
<proteinExistence type="predicted"/>
<accession>A0AAW0MSU7</accession>
<evidence type="ECO:0000313" key="2">
    <source>
        <dbReference type="EMBL" id="KAK7882276.1"/>
    </source>
</evidence>
<name>A0AAW0MSU7_9GOBI</name>
<keyword evidence="3" id="KW-1185">Reference proteome</keyword>